<dbReference type="Gene3D" id="1.10.3110.10">
    <property type="entry name" value="protoporphyrinogen ix oxidase, domain 3"/>
    <property type="match status" value="1"/>
</dbReference>
<dbReference type="UniPathway" id="UPA00252"/>
<dbReference type="GeneID" id="95377975"/>
<evidence type="ECO:0000256" key="6">
    <source>
        <dbReference type="ARBA" id="ARBA00019046"/>
    </source>
</evidence>
<dbReference type="PANTHER" id="PTHR42923:SF3">
    <property type="entry name" value="PROTOPORPHYRINOGEN OXIDASE"/>
    <property type="match status" value="1"/>
</dbReference>
<evidence type="ECO:0000256" key="10">
    <source>
        <dbReference type="ARBA" id="ARBA00023133"/>
    </source>
</evidence>
<protein>
    <recommendedName>
        <fullName evidence="6 11">Coproporphyrinogen III oxidase</fullName>
        <ecNumber evidence="5 11">1.3.3.15</ecNumber>
    </recommendedName>
</protein>
<dbReference type="InterPro" id="IPR004572">
    <property type="entry name" value="Protoporphyrinogen_oxidase"/>
</dbReference>
<dbReference type="KEGG" id="pchi:PC41400_24595"/>
<dbReference type="Gene3D" id="3.90.660.20">
    <property type="entry name" value="Protoporphyrinogen oxidase, mitochondrial, domain 2"/>
    <property type="match status" value="1"/>
</dbReference>
<name>A0A410X259_9BACL</name>
<dbReference type="InterPro" id="IPR050464">
    <property type="entry name" value="Zeta_carotene_desat/Oxidored"/>
</dbReference>
<evidence type="ECO:0000259" key="12">
    <source>
        <dbReference type="Pfam" id="PF01593"/>
    </source>
</evidence>
<organism evidence="14 15">
    <name type="scientific">Paenibacillus chitinolyticus</name>
    <dbReference type="NCBI Taxonomy" id="79263"/>
    <lineage>
        <taxon>Bacteria</taxon>
        <taxon>Bacillati</taxon>
        <taxon>Bacillota</taxon>
        <taxon>Bacilli</taxon>
        <taxon>Bacillales</taxon>
        <taxon>Paenibacillaceae</taxon>
        <taxon>Paenibacillus</taxon>
    </lineage>
</organism>
<keyword evidence="10 11" id="KW-0350">Heme biosynthesis</keyword>
<evidence type="ECO:0000256" key="7">
    <source>
        <dbReference type="ARBA" id="ARBA00022630"/>
    </source>
</evidence>
<dbReference type="GO" id="GO:0005737">
    <property type="term" value="C:cytoplasm"/>
    <property type="evidence" value="ECO:0007669"/>
    <property type="project" value="UniProtKB-SubCell"/>
</dbReference>
<keyword evidence="11" id="KW-0963">Cytoplasm</keyword>
<dbReference type="EMBL" id="CP026520">
    <property type="protein sequence ID" value="QAV20687.1"/>
    <property type="molecule type" value="Genomic_DNA"/>
</dbReference>
<dbReference type="OrthoDB" id="9805195at2"/>
<keyword evidence="16" id="KW-1185">Reference proteome</keyword>
<evidence type="ECO:0000256" key="1">
    <source>
        <dbReference type="ARBA" id="ARBA00001755"/>
    </source>
</evidence>
<dbReference type="RefSeq" id="WP_042230515.1">
    <property type="nucleotide sequence ID" value="NZ_CP026520.1"/>
</dbReference>
<dbReference type="GO" id="GO:0004729">
    <property type="term" value="F:oxygen-dependent protoporphyrinogen oxidase activity"/>
    <property type="evidence" value="ECO:0007669"/>
    <property type="project" value="UniProtKB-UniRule"/>
</dbReference>
<dbReference type="NCBIfam" id="TIGR00562">
    <property type="entry name" value="proto_IX_ox"/>
    <property type="match status" value="1"/>
</dbReference>
<dbReference type="SUPFAM" id="SSF51905">
    <property type="entry name" value="FAD/NAD(P)-binding domain"/>
    <property type="match status" value="1"/>
</dbReference>
<dbReference type="GO" id="GO:0006783">
    <property type="term" value="P:heme biosynthetic process"/>
    <property type="evidence" value="ECO:0007669"/>
    <property type="project" value="UniProtKB-UniRule"/>
</dbReference>
<evidence type="ECO:0000256" key="2">
    <source>
        <dbReference type="ARBA" id="ARBA00001974"/>
    </source>
</evidence>
<comment type="cofactor">
    <cofactor evidence="2 11">
        <name>FAD</name>
        <dbReference type="ChEBI" id="CHEBI:57692"/>
    </cofactor>
</comment>
<gene>
    <name evidence="13" type="primary">hemY</name>
    <name evidence="13" type="ORF">M5X16_17135</name>
    <name evidence="14" type="ORF">PC41400_24595</name>
</gene>
<reference evidence="13 16" key="2">
    <citation type="submission" date="2022-05" db="EMBL/GenBank/DDBJ databases">
        <title>Genome Sequencing of Bee-Associated Microbes.</title>
        <authorList>
            <person name="Dunlap C."/>
        </authorList>
    </citation>
    <scope>NUCLEOTIDE SEQUENCE [LARGE SCALE GENOMIC DNA]</scope>
    <source>
        <strain evidence="13 16">NRRL B-23120</strain>
    </source>
</reference>
<dbReference type="SUPFAM" id="SSF54373">
    <property type="entry name" value="FAD-linked reductases, C-terminal domain"/>
    <property type="match status" value="1"/>
</dbReference>
<dbReference type="Gene3D" id="3.50.50.60">
    <property type="entry name" value="FAD/NAD(P)-binding domain"/>
    <property type="match status" value="1"/>
</dbReference>
<dbReference type="Proteomes" id="UP001527202">
    <property type="component" value="Unassembled WGS sequence"/>
</dbReference>
<dbReference type="NCBIfam" id="NF008845">
    <property type="entry name" value="PRK11883.1-5"/>
    <property type="match status" value="1"/>
</dbReference>
<proteinExistence type="inferred from homology"/>
<comment type="function">
    <text evidence="11">Involved in coproporphyrin-dependent heme b biosynthesis. Catalyzes the oxidation of coproporphyrinogen III to coproporphyrin III.</text>
</comment>
<evidence type="ECO:0000313" key="14">
    <source>
        <dbReference type="EMBL" id="QAV20687.1"/>
    </source>
</evidence>
<accession>A0A410X259</accession>
<comment type="subcellular location">
    <subcellularLocation>
        <location evidence="11">Cytoplasm</location>
    </subcellularLocation>
</comment>
<evidence type="ECO:0000313" key="15">
    <source>
        <dbReference type="Proteomes" id="UP000288943"/>
    </source>
</evidence>
<dbReference type="PANTHER" id="PTHR42923">
    <property type="entry name" value="PROTOPORPHYRINOGEN OXIDASE"/>
    <property type="match status" value="1"/>
</dbReference>
<comment type="catalytic activity">
    <reaction evidence="1">
        <text>coproporphyrinogen III + 3 O2 = coproporphyrin III + 3 H2O2</text>
        <dbReference type="Rhea" id="RHEA:43436"/>
        <dbReference type="ChEBI" id="CHEBI:15379"/>
        <dbReference type="ChEBI" id="CHEBI:16240"/>
        <dbReference type="ChEBI" id="CHEBI:57309"/>
        <dbReference type="ChEBI" id="CHEBI:131725"/>
        <dbReference type="EC" id="1.3.3.15"/>
    </reaction>
    <physiologicalReaction direction="left-to-right" evidence="1">
        <dbReference type="Rhea" id="RHEA:43437"/>
    </physiologicalReaction>
</comment>
<dbReference type="EC" id="1.3.3.15" evidence="5 11"/>
<dbReference type="EMBL" id="JAMDMJ010000022">
    <property type="protein sequence ID" value="MCY9597488.1"/>
    <property type="molecule type" value="Genomic_DNA"/>
</dbReference>
<sequence length="496" mass="54691">MNEARKIIVVGGGITGLTAAYYVRKRLKEAGCTADVTLVEGAEKLGGRIHTLRKEGFVIEKGPDSFLARKLPIIELSRELGLEGELTGTNPEAKKTYILRDGTLHPMPAGLVLGIPTDIEPFMRTGLVSAKGKARAMMDLVLPKKEDDSDESLGHFLHRRLGKEVLDQIVEPLLAGIYAGDTYALSLQSTFPQFGEMEQQYRSLIYGMISNRKKSQQEALNLPAPGRNSVFLTYKNGLQTLVERLEEVLREEGVTIRTGTKVTELRKEGELYEVGYEGGQRETADSVILTLPTYHSAELLGDHPSVDKLRAINYVSVANVVIAYREKDANVKFDGSGFLIPRSEGRSITACTWTSTKWLHTAPEDRVLLRCYVGRSGEEDWVHLTDEEIVAKVRKDVAELMGITAEPLFYEVTRLYRSMPQYPVGHLDHVRELRSDLAERMPGVYVTGAGFHGVGLPDCIRQGREAAFEAVDRLTGAADESAAQASAEGTKTAAKV</sequence>
<keyword evidence="7 11" id="KW-0285">Flavoprotein</keyword>
<evidence type="ECO:0000256" key="11">
    <source>
        <dbReference type="RuleBase" id="RU364052"/>
    </source>
</evidence>
<evidence type="ECO:0000256" key="9">
    <source>
        <dbReference type="ARBA" id="ARBA00023002"/>
    </source>
</evidence>
<reference evidence="14 15" key="1">
    <citation type="submission" date="2018-01" db="EMBL/GenBank/DDBJ databases">
        <title>The whole genome sequencing and assembly of Paenibacillus chitinolyticus KCCM 41400 strain.</title>
        <authorList>
            <person name="Kim J.-Y."/>
            <person name="Park M.-K."/>
            <person name="Lee Y.-J."/>
            <person name="Yi H."/>
            <person name="Bahn Y.-S."/>
            <person name="Kim J.F."/>
            <person name="Lee D.-W."/>
        </authorList>
    </citation>
    <scope>NUCLEOTIDE SEQUENCE [LARGE SCALE GENOMIC DNA]</scope>
    <source>
        <strain evidence="14 15">KCCM 41400</strain>
    </source>
</reference>
<dbReference type="Proteomes" id="UP000288943">
    <property type="component" value="Chromosome"/>
</dbReference>
<feature type="domain" description="Amine oxidase" evidence="12">
    <location>
        <begin position="14"/>
        <end position="467"/>
    </location>
</feature>
<evidence type="ECO:0000313" key="16">
    <source>
        <dbReference type="Proteomes" id="UP001527202"/>
    </source>
</evidence>
<keyword evidence="8 11" id="KW-0274">FAD</keyword>
<evidence type="ECO:0000256" key="4">
    <source>
        <dbReference type="ARBA" id="ARBA00008310"/>
    </source>
</evidence>
<evidence type="ECO:0000256" key="3">
    <source>
        <dbReference type="ARBA" id="ARBA00004744"/>
    </source>
</evidence>
<comment type="pathway">
    <text evidence="3 11">Porphyrin-containing compound metabolism; protoheme biosynthesis.</text>
</comment>
<dbReference type="InterPro" id="IPR036188">
    <property type="entry name" value="FAD/NAD-bd_sf"/>
</dbReference>
<dbReference type="InterPro" id="IPR002937">
    <property type="entry name" value="Amino_oxidase"/>
</dbReference>
<dbReference type="Pfam" id="PF01593">
    <property type="entry name" value="Amino_oxidase"/>
    <property type="match status" value="1"/>
</dbReference>
<keyword evidence="9 11" id="KW-0560">Oxidoreductase</keyword>
<dbReference type="AlphaFoldDB" id="A0A410X259"/>
<comment type="similarity">
    <text evidence="4 11">Belongs to the protoporphyrinogen/coproporphyrinogen oxidase family. Coproporphyrinogen III oxidase subfamily.</text>
</comment>
<evidence type="ECO:0000256" key="8">
    <source>
        <dbReference type="ARBA" id="ARBA00022827"/>
    </source>
</evidence>
<evidence type="ECO:0000313" key="13">
    <source>
        <dbReference type="EMBL" id="MCY9597488.1"/>
    </source>
</evidence>
<evidence type="ECO:0000256" key="5">
    <source>
        <dbReference type="ARBA" id="ARBA00012402"/>
    </source>
</evidence>